<evidence type="ECO:0000313" key="3">
    <source>
        <dbReference type="Proteomes" id="UP000199568"/>
    </source>
</evidence>
<reference evidence="2 3" key="1">
    <citation type="submission" date="2016-10" db="EMBL/GenBank/DDBJ databases">
        <authorList>
            <person name="de Groot N.N."/>
        </authorList>
    </citation>
    <scope>NUCLEOTIDE SEQUENCE [LARGE SCALE GENOMIC DNA]</scope>
    <source>
        <strain evidence="2 3">DSM 18979</strain>
    </source>
</reference>
<evidence type="ECO:0000259" key="1">
    <source>
        <dbReference type="PROSITE" id="PS51832"/>
    </source>
</evidence>
<sequence length="405" mass="46145">MKEITSKFALCLKILQKYIILVGFWIFLANSNICGKKTGNDIHGIEGERLMIKINISVVIPGMILAKPIFDKQGKLLIDKGMELKQLYIDKLKKHQIKYIYISWDKNVMPEVNEVITKETRQQALNIIKETINNIHISKEIDIVALEAVITEIITDLMSEEGILINLSDMRTIDEYTFEHSVNVCILSLMMGIALKYSKDDLKAIGVGALLHDIGKIYISDAILNKPQLLTEAEYEEIKRHALLGYEMTETIKGLKEEIRWIIRDHHERYDGTGYPNRLWGNNIHIFPRIVAICDVYDALTSNRVYRNGIPIHQAIEYLIAMGNHQFDYNLVKVFLKNICIYPVGTLVKLQTGESGVVIHTDENWPTRPIIEIIADDTGKPMGISKKIDLTKNISNGIACRSEVI</sequence>
<dbReference type="EMBL" id="FOHU01000011">
    <property type="protein sequence ID" value="SET47152.1"/>
    <property type="molecule type" value="Genomic_DNA"/>
</dbReference>
<protein>
    <submittedName>
        <fullName evidence="2">Metal dependent phosphohydrolase</fullName>
    </submittedName>
</protein>
<dbReference type="PANTHER" id="PTHR43155">
    <property type="entry name" value="CYCLIC DI-GMP PHOSPHODIESTERASE PA4108-RELATED"/>
    <property type="match status" value="1"/>
</dbReference>
<dbReference type="InterPro" id="IPR006675">
    <property type="entry name" value="HDIG_dom"/>
</dbReference>
<dbReference type="InterPro" id="IPR003607">
    <property type="entry name" value="HD/PDEase_dom"/>
</dbReference>
<dbReference type="AlphaFoldDB" id="A0A1I0EQS8"/>
<dbReference type="SUPFAM" id="SSF109604">
    <property type="entry name" value="HD-domain/PDEase-like"/>
    <property type="match status" value="1"/>
</dbReference>
<gene>
    <name evidence="2" type="ORF">SAMN05660297_02514</name>
</gene>
<accession>A0A1I0EQS8</accession>
<dbReference type="OrthoDB" id="9804747at2"/>
<feature type="domain" description="HD-GYP" evidence="1">
    <location>
        <begin position="155"/>
        <end position="351"/>
    </location>
</feature>
<dbReference type="Pfam" id="PF13487">
    <property type="entry name" value="HD_5"/>
    <property type="match status" value="1"/>
</dbReference>
<dbReference type="PROSITE" id="PS51832">
    <property type="entry name" value="HD_GYP"/>
    <property type="match status" value="1"/>
</dbReference>
<name>A0A1I0EQS8_9FIRM</name>
<keyword evidence="3" id="KW-1185">Reference proteome</keyword>
<dbReference type="Gene3D" id="1.10.3210.10">
    <property type="entry name" value="Hypothetical protein af1432"/>
    <property type="match status" value="1"/>
</dbReference>
<dbReference type="Proteomes" id="UP000199568">
    <property type="component" value="Unassembled WGS sequence"/>
</dbReference>
<dbReference type="STRING" id="426128.SAMN05660297_02514"/>
<dbReference type="PANTHER" id="PTHR43155:SF2">
    <property type="entry name" value="CYCLIC DI-GMP PHOSPHODIESTERASE PA4108"/>
    <property type="match status" value="1"/>
</dbReference>
<dbReference type="SMART" id="SM00471">
    <property type="entry name" value="HDc"/>
    <property type="match status" value="1"/>
</dbReference>
<dbReference type="GO" id="GO:0016787">
    <property type="term" value="F:hydrolase activity"/>
    <property type="evidence" value="ECO:0007669"/>
    <property type="project" value="UniProtKB-KW"/>
</dbReference>
<dbReference type="CDD" id="cd00077">
    <property type="entry name" value="HDc"/>
    <property type="match status" value="1"/>
</dbReference>
<proteinExistence type="predicted"/>
<dbReference type="InterPro" id="IPR037522">
    <property type="entry name" value="HD_GYP_dom"/>
</dbReference>
<dbReference type="NCBIfam" id="TIGR00277">
    <property type="entry name" value="HDIG"/>
    <property type="match status" value="1"/>
</dbReference>
<organism evidence="2 3">
    <name type="scientific">Natronincola peptidivorans</name>
    <dbReference type="NCBI Taxonomy" id="426128"/>
    <lineage>
        <taxon>Bacteria</taxon>
        <taxon>Bacillati</taxon>
        <taxon>Bacillota</taxon>
        <taxon>Clostridia</taxon>
        <taxon>Peptostreptococcales</taxon>
        <taxon>Natronincolaceae</taxon>
        <taxon>Natronincola</taxon>
    </lineage>
</organism>
<keyword evidence="2" id="KW-0378">Hydrolase</keyword>
<evidence type="ECO:0000313" key="2">
    <source>
        <dbReference type="EMBL" id="SET47152.1"/>
    </source>
</evidence>